<feature type="compositionally biased region" description="Polar residues" evidence="1">
    <location>
        <begin position="139"/>
        <end position="154"/>
    </location>
</feature>
<dbReference type="EMBL" id="CAXITT010000044">
    <property type="protein sequence ID" value="CAL1529226.1"/>
    <property type="molecule type" value="Genomic_DNA"/>
</dbReference>
<feature type="compositionally biased region" description="Polar residues" evidence="1">
    <location>
        <begin position="114"/>
        <end position="131"/>
    </location>
</feature>
<evidence type="ECO:0000313" key="4">
    <source>
        <dbReference type="EMBL" id="CAL1529226.1"/>
    </source>
</evidence>
<keyword evidence="2" id="KW-0812">Transmembrane</keyword>
<protein>
    <submittedName>
        <fullName evidence="4">Uncharacterized protein</fullName>
    </submittedName>
</protein>
<feature type="compositionally biased region" description="Polar residues" evidence="1">
    <location>
        <begin position="30"/>
        <end position="63"/>
    </location>
</feature>
<feature type="region of interest" description="Disordered" evidence="1">
    <location>
        <begin position="173"/>
        <end position="208"/>
    </location>
</feature>
<gene>
    <name evidence="4" type="ORF">GSLYS_00003381001</name>
</gene>
<keyword evidence="5" id="KW-1185">Reference proteome</keyword>
<evidence type="ECO:0000256" key="2">
    <source>
        <dbReference type="SAM" id="Phobius"/>
    </source>
</evidence>
<organism evidence="4 5">
    <name type="scientific">Lymnaea stagnalis</name>
    <name type="common">Great pond snail</name>
    <name type="synonym">Helix stagnalis</name>
    <dbReference type="NCBI Taxonomy" id="6523"/>
    <lineage>
        <taxon>Eukaryota</taxon>
        <taxon>Metazoa</taxon>
        <taxon>Spiralia</taxon>
        <taxon>Lophotrochozoa</taxon>
        <taxon>Mollusca</taxon>
        <taxon>Gastropoda</taxon>
        <taxon>Heterobranchia</taxon>
        <taxon>Euthyneura</taxon>
        <taxon>Panpulmonata</taxon>
        <taxon>Hygrophila</taxon>
        <taxon>Lymnaeoidea</taxon>
        <taxon>Lymnaeidae</taxon>
        <taxon>Lymnaea</taxon>
    </lineage>
</organism>
<feature type="region of interest" description="Disordered" evidence="1">
    <location>
        <begin position="114"/>
        <end position="159"/>
    </location>
</feature>
<dbReference type="Proteomes" id="UP001497497">
    <property type="component" value="Unassembled WGS sequence"/>
</dbReference>
<keyword evidence="3" id="KW-0732">Signal</keyword>
<proteinExistence type="predicted"/>
<feature type="region of interest" description="Disordered" evidence="1">
    <location>
        <begin position="29"/>
        <end position="79"/>
    </location>
</feature>
<feature type="compositionally biased region" description="Low complexity" evidence="1">
    <location>
        <begin position="64"/>
        <end position="76"/>
    </location>
</feature>
<feature type="transmembrane region" description="Helical" evidence="2">
    <location>
        <begin position="257"/>
        <end position="277"/>
    </location>
</feature>
<accession>A0AAV2HAF0</accession>
<reference evidence="4 5" key="1">
    <citation type="submission" date="2024-04" db="EMBL/GenBank/DDBJ databases">
        <authorList>
            <consortium name="Genoscope - CEA"/>
            <person name="William W."/>
        </authorList>
    </citation>
    <scope>NUCLEOTIDE SEQUENCE [LARGE SCALE GENOMIC DNA]</scope>
</reference>
<feature type="chain" id="PRO_5043763394" evidence="3">
    <location>
        <begin position="29"/>
        <end position="316"/>
    </location>
</feature>
<keyword evidence="2" id="KW-0472">Membrane</keyword>
<evidence type="ECO:0000256" key="3">
    <source>
        <dbReference type="SAM" id="SignalP"/>
    </source>
</evidence>
<sequence>MSTGPWNMTTAWGLLVSLAVLAVIGGGAEPTSTPQKPDSGTSGVETNLQPSQTLLPSSTTPVLNTSSTTSPDDTNSALTNQTIPLASDTSALTDDSSSSSQLTSLSLVSPTDAMTSLNLPTSSPTALTPSRTVPLLTHPTATSSVNATDSSDSVSDAYGLSASPGPDIVTALSITSPSGSTDAASTTVSIQPTQVSPTVVPNSTGMSMPSSDIPYQVSTASMATGNSSDGPHHKLTTDASSHVEDHKHSSLSVGAKAAIGVFVSLGVCGVIFGAIVCSRRSNVTARSVKSFITSGIRYKTYKNKDDEGMLIMPDRR</sequence>
<evidence type="ECO:0000313" key="5">
    <source>
        <dbReference type="Proteomes" id="UP001497497"/>
    </source>
</evidence>
<comment type="caution">
    <text evidence="4">The sequence shown here is derived from an EMBL/GenBank/DDBJ whole genome shotgun (WGS) entry which is preliminary data.</text>
</comment>
<keyword evidence="2" id="KW-1133">Transmembrane helix</keyword>
<dbReference type="AlphaFoldDB" id="A0AAV2HAF0"/>
<feature type="signal peptide" evidence="3">
    <location>
        <begin position="1"/>
        <end position="28"/>
    </location>
</feature>
<evidence type="ECO:0000256" key="1">
    <source>
        <dbReference type="SAM" id="MobiDB-lite"/>
    </source>
</evidence>
<name>A0AAV2HAF0_LYMST</name>